<protein>
    <submittedName>
        <fullName evidence="1">Uncharacterized protein</fullName>
    </submittedName>
</protein>
<organism evidence="1">
    <name type="scientific">Siphoviridae sp. ctrpg19</name>
    <dbReference type="NCBI Taxonomy" id="2826481"/>
    <lineage>
        <taxon>Viruses</taxon>
        <taxon>Duplodnaviria</taxon>
        <taxon>Heunggongvirae</taxon>
        <taxon>Uroviricota</taxon>
        <taxon>Caudoviricetes</taxon>
    </lineage>
</organism>
<sequence length="146" mass="17573">MNCRELISTGREDYSFFVLCDCQFEILQFYYYKKKLDYPEIIGLKFFGHIDNKISSIDRTVQFTEDNFKDLVDFISEETDYFELRDGVQILKAERKTPGYLTIKKIGVKNKKEFVLWDVEFHKSIWKELIKKLNIIQKIIEEDKKC</sequence>
<reference evidence="1" key="1">
    <citation type="journal article" date="2021" name="Proc. Natl. Acad. Sci. U.S.A.">
        <title>A Catalog of Tens of Thousands of Viruses from Human Metagenomes Reveals Hidden Associations with Chronic Diseases.</title>
        <authorList>
            <person name="Tisza M.J."/>
            <person name="Buck C.B."/>
        </authorList>
    </citation>
    <scope>NUCLEOTIDE SEQUENCE</scope>
    <source>
        <strain evidence="1">Ctrpg19</strain>
    </source>
</reference>
<name>A0A8S5MKB5_9CAUD</name>
<dbReference type="EMBL" id="BK014923">
    <property type="protein sequence ID" value="DAD82690.1"/>
    <property type="molecule type" value="Genomic_DNA"/>
</dbReference>
<evidence type="ECO:0000313" key="1">
    <source>
        <dbReference type="EMBL" id="DAD82690.1"/>
    </source>
</evidence>
<proteinExistence type="predicted"/>
<accession>A0A8S5MKB5</accession>